<keyword evidence="2" id="KW-1185">Reference proteome</keyword>
<evidence type="ECO:0000313" key="1">
    <source>
        <dbReference type="EMBL" id="VDG29846.1"/>
    </source>
</evidence>
<dbReference type="OrthoDB" id="2313159at2"/>
<organism evidence="1 2">
    <name type="scientific">Lactiplantibacillus mudanjiangensis</name>
    <dbReference type="NCBI Taxonomy" id="1296538"/>
    <lineage>
        <taxon>Bacteria</taxon>
        <taxon>Bacillati</taxon>
        <taxon>Bacillota</taxon>
        <taxon>Bacilli</taxon>
        <taxon>Lactobacillales</taxon>
        <taxon>Lactobacillaceae</taxon>
        <taxon>Lactiplantibacillus</taxon>
    </lineage>
</organism>
<dbReference type="Proteomes" id="UP000289996">
    <property type="component" value="Unassembled WGS sequence"/>
</dbReference>
<gene>
    <name evidence="1" type="ORF">MUDAN_MDHGFNIF_01375</name>
</gene>
<evidence type="ECO:0000313" key="2">
    <source>
        <dbReference type="Proteomes" id="UP000289996"/>
    </source>
</evidence>
<dbReference type="AlphaFoldDB" id="A0A660EBC8"/>
<reference evidence="1 2" key="1">
    <citation type="submission" date="2018-11" db="EMBL/GenBank/DDBJ databases">
        <authorList>
            <person name="Wuyts S."/>
        </authorList>
    </citation>
    <scope>NUCLEOTIDE SEQUENCE [LARGE SCALE GENOMIC DNA]</scope>
    <source>
        <strain evidence="1">Lactobacillus mudanjiangensis AMBF249</strain>
    </source>
</reference>
<name>A0A660EBC8_9LACO</name>
<sequence length="174" mass="20190">MKIKRLVLIVIFLLLGVGSFFRYQAVNRHYQPQTVKEVMVHQGERVKDEVVHFQILSAKTQLTKDEALASVKLKIKQVGPANYGFKQNYPNFDENMWFNIPYGYYSVAKGAEKVNGKLLTMGEMAKSGDKVIVMNFRTPIDNYRSRNATPRFSFLVPHENHQFTKYSYLLNFKS</sequence>
<proteinExistence type="predicted"/>
<protein>
    <submittedName>
        <fullName evidence="1">Uncharacterized protein</fullName>
    </submittedName>
</protein>
<accession>A0A660EBC8</accession>
<dbReference type="RefSeq" id="WP_130845579.1">
    <property type="nucleotide sequence ID" value="NZ_BJDY01000005.1"/>
</dbReference>
<dbReference type="EMBL" id="UYIG01000163">
    <property type="protein sequence ID" value="VDG29846.1"/>
    <property type="molecule type" value="Genomic_DNA"/>
</dbReference>